<comment type="caution">
    <text evidence="3">The sequence shown here is derived from an EMBL/GenBank/DDBJ whole genome shotgun (WGS) entry which is preliminary data.</text>
</comment>
<sequence>MERLLDGKVIIVTGAARGIGRAAALQVAKAGASVVLTDRDEAAVLEVAAEVESLGGRAIAIPGDVARESDVARVVGTTVERYGRLDGAFNNAGVEQRNTPLHELSEEQWDFVLNINLKGVFLCMKHQIAAMLQSGGGSIVNASSSLGRVGIPNASEYCASKGGVLGLTKGAALDYGVKKIRVNAVLPGVIRTPMIESLIAQPQFSALLPALEARHPIGRLGMPVEVADAVVWLLSDSSSFVHGAEIAVDGGYLAI</sequence>
<dbReference type="FunFam" id="3.40.50.720:FF:000084">
    <property type="entry name" value="Short-chain dehydrogenase reductase"/>
    <property type="match status" value="1"/>
</dbReference>
<keyword evidence="2" id="KW-0560">Oxidoreductase</keyword>
<dbReference type="InterPro" id="IPR036291">
    <property type="entry name" value="NAD(P)-bd_dom_sf"/>
</dbReference>
<dbReference type="Proteomes" id="UP000325273">
    <property type="component" value="Unassembled WGS sequence"/>
</dbReference>
<reference evidence="3 4" key="1">
    <citation type="submission" date="2019-08" db="EMBL/GenBank/DDBJ databases">
        <title>Paraburkholderia sp. DCY113.</title>
        <authorList>
            <person name="Kang J."/>
        </authorList>
    </citation>
    <scope>NUCLEOTIDE SEQUENCE [LARGE SCALE GENOMIC DNA]</scope>
    <source>
        <strain evidence="3 4">DCY113</strain>
    </source>
</reference>
<dbReference type="PANTHER" id="PTHR24321:SF8">
    <property type="entry name" value="ESTRADIOL 17-BETA-DEHYDROGENASE 8-RELATED"/>
    <property type="match status" value="1"/>
</dbReference>
<dbReference type="InterPro" id="IPR020904">
    <property type="entry name" value="Sc_DH/Rdtase_CS"/>
</dbReference>
<dbReference type="RefSeq" id="WP_149673537.1">
    <property type="nucleotide sequence ID" value="NZ_VTUZ01000025.1"/>
</dbReference>
<dbReference type="AlphaFoldDB" id="A0A5B0GN52"/>
<dbReference type="GO" id="GO:0016491">
    <property type="term" value="F:oxidoreductase activity"/>
    <property type="evidence" value="ECO:0007669"/>
    <property type="project" value="UniProtKB-KW"/>
</dbReference>
<gene>
    <name evidence="3" type="ORF">FVF58_30755</name>
</gene>
<comment type="similarity">
    <text evidence="1">Belongs to the short-chain dehydrogenases/reductases (SDR) family.</text>
</comment>
<dbReference type="PRINTS" id="PR00080">
    <property type="entry name" value="SDRFAMILY"/>
</dbReference>
<evidence type="ECO:0000256" key="2">
    <source>
        <dbReference type="ARBA" id="ARBA00023002"/>
    </source>
</evidence>
<dbReference type="EMBL" id="VTUZ01000025">
    <property type="protein sequence ID" value="KAA1004893.1"/>
    <property type="molecule type" value="Genomic_DNA"/>
</dbReference>
<dbReference type="SUPFAM" id="SSF51735">
    <property type="entry name" value="NAD(P)-binding Rossmann-fold domains"/>
    <property type="match status" value="1"/>
</dbReference>
<dbReference type="NCBIfam" id="NF005559">
    <property type="entry name" value="PRK07231.1"/>
    <property type="match status" value="1"/>
</dbReference>
<evidence type="ECO:0000313" key="3">
    <source>
        <dbReference type="EMBL" id="KAA1004893.1"/>
    </source>
</evidence>
<organism evidence="3 4">
    <name type="scientific">Paraburkholderia panacisoli</name>
    <dbReference type="NCBI Taxonomy" id="2603818"/>
    <lineage>
        <taxon>Bacteria</taxon>
        <taxon>Pseudomonadati</taxon>
        <taxon>Pseudomonadota</taxon>
        <taxon>Betaproteobacteria</taxon>
        <taxon>Burkholderiales</taxon>
        <taxon>Burkholderiaceae</taxon>
        <taxon>Paraburkholderia</taxon>
    </lineage>
</organism>
<dbReference type="PANTHER" id="PTHR24321">
    <property type="entry name" value="DEHYDROGENASES, SHORT CHAIN"/>
    <property type="match status" value="1"/>
</dbReference>
<dbReference type="InterPro" id="IPR002347">
    <property type="entry name" value="SDR_fam"/>
</dbReference>
<dbReference type="Pfam" id="PF13561">
    <property type="entry name" value="adh_short_C2"/>
    <property type="match status" value="1"/>
</dbReference>
<evidence type="ECO:0000256" key="1">
    <source>
        <dbReference type="ARBA" id="ARBA00006484"/>
    </source>
</evidence>
<protein>
    <submittedName>
        <fullName evidence="3">SDR family oxidoreductase</fullName>
    </submittedName>
</protein>
<evidence type="ECO:0000313" key="4">
    <source>
        <dbReference type="Proteomes" id="UP000325273"/>
    </source>
</evidence>
<dbReference type="Gene3D" id="3.40.50.720">
    <property type="entry name" value="NAD(P)-binding Rossmann-like Domain"/>
    <property type="match status" value="1"/>
</dbReference>
<accession>A0A5B0GN52</accession>
<proteinExistence type="inferred from homology"/>
<dbReference type="PRINTS" id="PR00081">
    <property type="entry name" value="GDHRDH"/>
</dbReference>
<name>A0A5B0GN52_9BURK</name>
<keyword evidence="4" id="KW-1185">Reference proteome</keyword>
<dbReference type="PROSITE" id="PS00061">
    <property type="entry name" value="ADH_SHORT"/>
    <property type="match status" value="1"/>
</dbReference>
<dbReference type="CDD" id="cd05233">
    <property type="entry name" value="SDR_c"/>
    <property type="match status" value="1"/>
</dbReference>